<dbReference type="InterPro" id="IPR036244">
    <property type="entry name" value="TipA-like_antibiotic-bd"/>
</dbReference>
<feature type="domain" description="HTH merR-type" evidence="5">
    <location>
        <begin position="10"/>
        <end position="78"/>
    </location>
</feature>
<evidence type="ECO:0000256" key="1">
    <source>
        <dbReference type="ARBA" id="ARBA00023015"/>
    </source>
</evidence>
<sequence length="268" mass="30058">MSGTRTASAEYSVGQVAQMSGVTVRTLHHYEQIGLLAPDRSRSGYRQYSSADLDRLTRILYYRELGFTLPDIASLLDDAALDTAEHLRRHRALVQQRLERLGDLLAAIDKELEATTMGNELTPQEKLEIFGDGYDPSWETEAEERWGETPAWQASQQRTKKLSKDDWKRVKADGDALMAKFADAKVRGVATDSDEAAVLAEEHRRGVEQFYPCSHAQQRGLAELFVTDERFAKTYDDLTPGLSQWVHDAIQSNADRVGAPANSAEAWK</sequence>
<dbReference type="AlphaFoldDB" id="A0AAU8DNW0"/>
<evidence type="ECO:0000256" key="4">
    <source>
        <dbReference type="ARBA" id="ARBA00023163"/>
    </source>
</evidence>
<dbReference type="GO" id="GO:0003700">
    <property type="term" value="F:DNA-binding transcription factor activity"/>
    <property type="evidence" value="ECO:0007669"/>
    <property type="project" value="InterPro"/>
</dbReference>
<dbReference type="Gene3D" id="1.10.490.50">
    <property type="entry name" value="Antibiotic binding domain of TipA-like multidrug resistance regulators"/>
    <property type="match status" value="1"/>
</dbReference>
<dbReference type="Pfam" id="PF07739">
    <property type="entry name" value="TipAS"/>
    <property type="match status" value="1"/>
</dbReference>
<protein>
    <submittedName>
        <fullName evidence="6">MerR family transcriptional regulator</fullName>
    </submittedName>
</protein>
<dbReference type="PROSITE" id="PS50937">
    <property type="entry name" value="HTH_MERR_2"/>
    <property type="match status" value="1"/>
</dbReference>
<dbReference type="SUPFAM" id="SSF89082">
    <property type="entry name" value="Antibiotic binding domain of TipA-like multidrug resistance regulators"/>
    <property type="match status" value="1"/>
</dbReference>
<keyword evidence="3" id="KW-0010">Activator</keyword>
<dbReference type="PROSITE" id="PS00552">
    <property type="entry name" value="HTH_MERR_1"/>
    <property type="match status" value="1"/>
</dbReference>
<dbReference type="GO" id="GO:0003677">
    <property type="term" value="F:DNA binding"/>
    <property type="evidence" value="ECO:0007669"/>
    <property type="project" value="UniProtKB-KW"/>
</dbReference>
<dbReference type="SUPFAM" id="SSF46955">
    <property type="entry name" value="Putative DNA-binding domain"/>
    <property type="match status" value="1"/>
</dbReference>
<keyword evidence="2" id="KW-0238">DNA-binding</keyword>
<evidence type="ECO:0000313" key="6">
    <source>
        <dbReference type="EMBL" id="XCG63046.1"/>
    </source>
</evidence>
<dbReference type="InterPro" id="IPR000551">
    <property type="entry name" value="MerR-type_HTH_dom"/>
</dbReference>
<dbReference type="SMART" id="SM00422">
    <property type="entry name" value="HTH_MERR"/>
    <property type="match status" value="1"/>
</dbReference>
<organism evidence="6">
    <name type="scientific">Nakamurella sp. A5-74</name>
    <dbReference type="NCBI Taxonomy" id="3158264"/>
    <lineage>
        <taxon>Bacteria</taxon>
        <taxon>Bacillati</taxon>
        <taxon>Actinomycetota</taxon>
        <taxon>Actinomycetes</taxon>
        <taxon>Nakamurellales</taxon>
        <taxon>Nakamurellaceae</taxon>
        <taxon>Nakamurella</taxon>
    </lineage>
</organism>
<keyword evidence="1" id="KW-0805">Transcription regulation</keyword>
<dbReference type="PANTHER" id="PTHR30204">
    <property type="entry name" value="REDOX-CYCLING DRUG-SENSING TRANSCRIPTIONAL ACTIVATOR SOXR"/>
    <property type="match status" value="1"/>
</dbReference>
<dbReference type="PRINTS" id="PR00040">
    <property type="entry name" value="HTHMERR"/>
</dbReference>
<evidence type="ECO:0000256" key="2">
    <source>
        <dbReference type="ARBA" id="ARBA00023125"/>
    </source>
</evidence>
<dbReference type="EMBL" id="CP159218">
    <property type="protein sequence ID" value="XCG63046.1"/>
    <property type="molecule type" value="Genomic_DNA"/>
</dbReference>
<gene>
    <name evidence="6" type="ORF">ABLG96_17815</name>
</gene>
<dbReference type="InterPro" id="IPR047057">
    <property type="entry name" value="MerR_fam"/>
</dbReference>
<reference evidence="6" key="1">
    <citation type="submission" date="2024-05" db="EMBL/GenBank/DDBJ databases">
        <authorList>
            <person name="Cai S.Y."/>
            <person name="Jin L.M."/>
            <person name="Li H.R."/>
        </authorList>
    </citation>
    <scope>NUCLEOTIDE SEQUENCE</scope>
    <source>
        <strain evidence="6">A5-74</strain>
    </source>
</reference>
<dbReference type="Gene3D" id="1.10.1660.10">
    <property type="match status" value="1"/>
</dbReference>
<keyword evidence="4" id="KW-0804">Transcription</keyword>
<evidence type="ECO:0000259" key="5">
    <source>
        <dbReference type="PROSITE" id="PS50937"/>
    </source>
</evidence>
<dbReference type="Pfam" id="PF13411">
    <property type="entry name" value="MerR_1"/>
    <property type="match status" value="1"/>
</dbReference>
<dbReference type="PANTHER" id="PTHR30204:SF90">
    <property type="entry name" value="HTH-TYPE TRANSCRIPTIONAL ACTIVATOR MTA"/>
    <property type="match status" value="1"/>
</dbReference>
<dbReference type="InterPro" id="IPR012925">
    <property type="entry name" value="TipAS_dom"/>
</dbReference>
<dbReference type="RefSeq" id="WP_353648661.1">
    <property type="nucleotide sequence ID" value="NZ_CP159218.1"/>
</dbReference>
<dbReference type="CDD" id="cd01106">
    <property type="entry name" value="HTH_TipAL-Mta"/>
    <property type="match status" value="1"/>
</dbReference>
<proteinExistence type="predicted"/>
<accession>A0AAU8DNW0</accession>
<evidence type="ECO:0000256" key="3">
    <source>
        <dbReference type="ARBA" id="ARBA00023159"/>
    </source>
</evidence>
<name>A0AAU8DNW0_9ACTN</name>
<dbReference type="InterPro" id="IPR009061">
    <property type="entry name" value="DNA-bd_dom_put_sf"/>
</dbReference>